<dbReference type="KEGG" id="mmag:MMAD_50510"/>
<evidence type="ECO:0000313" key="3">
    <source>
        <dbReference type="Proteomes" id="UP000466517"/>
    </source>
</evidence>
<evidence type="ECO:0000313" key="2">
    <source>
        <dbReference type="EMBL" id="BBZ31318.1"/>
    </source>
</evidence>
<keyword evidence="2" id="KW-0614">Plasmid</keyword>
<protein>
    <recommendedName>
        <fullName evidence="4">DSBA oxidoreductase</fullName>
    </recommendedName>
</protein>
<dbReference type="EMBL" id="AP022610">
    <property type="protein sequence ID" value="BBZ30756.1"/>
    <property type="molecule type" value="Genomic_DNA"/>
</dbReference>
<dbReference type="Proteomes" id="UP000466517">
    <property type="component" value="Chromosome"/>
</dbReference>
<reference evidence="1" key="2">
    <citation type="submission" date="2020-02" db="EMBL/GenBank/DDBJ databases">
        <authorList>
            <person name="Matsumoto Y."/>
            <person name="Motooka D."/>
            <person name="Nakamura S."/>
        </authorList>
    </citation>
    <scope>NUCLEOTIDE SEQUENCE</scope>
    <source>
        <strain evidence="1">JCM 13574</strain>
        <plasmid evidence="2">pJCM13574</plasmid>
    </source>
</reference>
<dbReference type="Gene3D" id="3.40.30.10">
    <property type="entry name" value="Glutaredoxin"/>
    <property type="match status" value="1"/>
</dbReference>
<dbReference type="Pfam" id="PF22234">
    <property type="entry name" value="Rv2466c-like"/>
    <property type="match status" value="1"/>
</dbReference>
<dbReference type="Proteomes" id="UP000466517">
    <property type="component" value="Plasmid pJCM13574"/>
</dbReference>
<dbReference type="InterPro" id="IPR053977">
    <property type="entry name" value="Rv2466c-like"/>
</dbReference>
<organism evidence="1 3">
    <name type="scientific">Mycolicibacterium madagascariense</name>
    <dbReference type="NCBI Taxonomy" id="212765"/>
    <lineage>
        <taxon>Bacteria</taxon>
        <taxon>Bacillati</taxon>
        <taxon>Actinomycetota</taxon>
        <taxon>Actinomycetes</taxon>
        <taxon>Mycobacteriales</taxon>
        <taxon>Mycobacteriaceae</taxon>
        <taxon>Mycolicibacterium</taxon>
    </lineage>
</organism>
<evidence type="ECO:0008006" key="4">
    <source>
        <dbReference type="Google" id="ProtNLM"/>
    </source>
</evidence>
<geneLocation type="plasmid" evidence="2">
    <name>pJCM13574</name>
</geneLocation>
<sequence length="208" mass="22387">MQPTREAGTLDPAVELWLDPVCPFSWNTARWLAEVAEASEFDIEWHLMSLAVLNEGQTLPPPAQARMEDSRRIGRLMAAIQGELGQSGLSAAYFAFGTAYFDHDVAVDEHLATQVLKTAGAQVATVSSMSDASLDATVRRSHEASQEALGMSGGSPMVTIGGRTLFGPVLTSVPDRHTHRALFDAITALANTPQFSQLERPRASQGSH</sequence>
<dbReference type="SUPFAM" id="SSF52833">
    <property type="entry name" value="Thioredoxin-like"/>
    <property type="match status" value="1"/>
</dbReference>
<dbReference type="RefSeq" id="WP_163742404.1">
    <property type="nucleotide sequence ID" value="NZ_AP022610.1"/>
</dbReference>
<dbReference type="EMBL" id="AP022611">
    <property type="protein sequence ID" value="BBZ31318.1"/>
    <property type="molecule type" value="Genomic_DNA"/>
</dbReference>
<evidence type="ECO:0000313" key="1">
    <source>
        <dbReference type="EMBL" id="BBZ30756.1"/>
    </source>
</evidence>
<geneLocation type="plasmid" evidence="3">
    <name>pjcm13574 dna</name>
</geneLocation>
<gene>
    <name evidence="1" type="ORF">MMAD_50510</name>
    <name evidence="2" type="ORF">MMAD_56130</name>
</gene>
<keyword evidence="3" id="KW-1185">Reference proteome</keyword>
<dbReference type="InterPro" id="IPR036249">
    <property type="entry name" value="Thioredoxin-like_sf"/>
</dbReference>
<name>A0A7I7XNH9_9MYCO</name>
<reference evidence="1 3" key="1">
    <citation type="journal article" date="2019" name="Emerg. Microbes Infect.">
        <title>Comprehensive subspecies identification of 175 nontuberculous mycobacteria species based on 7547 genomic profiles.</title>
        <authorList>
            <person name="Matsumoto Y."/>
            <person name="Kinjo T."/>
            <person name="Motooka D."/>
            <person name="Nabeya D."/>
            <person name="Jung N."/>
            <person name="Uechi K."/>
            <person name="Horii T."/>
            <person name="Iida T."/>
            <person name="Fujita J."/>
            <person name="Nakamura S."/>
        </authorList>
    </citation>
    <scope>NUCLEOTIDE SEQUENCE [LARGE SCALE GENOMIC DNA]</scope>
    <source>
        <strain evidence="1 3">JCM 13574</strain>
        <plasmid evidence="2">pJCM13574</plasmid>
        <plasmid evidence="3">pjcm13574 dna</plasmid>
    </source>
</reference>
<proteinExistence type="predicted"/>
<accession>A0A7I7XNH9</accession>
<dbReference type="AlphaFoldDB" id="A0A7I7XNH9"/>
<dbReference type="KEGG" id="mmag:MMAD_56130"/>